<protein>
    <recommendedName>
        <fullName evidence="1">OTU domain-containing protein</fullName>
    </recommendedName>
</protein>
<dbReference type="Pfam" id="PF02338">
    <property type="entry name" value="OTU"/>
    <property type="match status" value="1"/>
</dbReference>
<keyword evidence="3" id="KW-1185">Reference proteome</keyword>
<dbReference type="InterPro" id="IPR050704">
    <property type="entry name" value="Peptidase_C85-like"/>
</dbReference>
<dbReference type="Gene3D" id="3.90.70.80">
    <property type="match status" value="1"/>
</dbReference>
<name>A0ABN8SLY3_9CNID</name>
<dbReference type="PROSITE" id="PS50802">
    <property type="entry name" value="OTU"/>
    <property type="match status" value="1"/>
</dbReference>
<proteinExistence type="predicted"/>
<evidence type="ECO:0000313" key="2">
    <source>
        <dbReference type="EMBL" id="CAH3192270.1"/>
    </source>
</evidence>
<dbReference type="Proteomes" id="UP001159427">
    <property type="component" value="Unassembled WGS sequence"/>
</dbReference>
<evidence type="ECO:0000313" key="3">
    <source>
        <dbReference type="Proteomes" id="UP001159427"/>
    </source>
</evidence>
<organism evidence="2 3">
    <name type="scientific">Porites evermanni</name>
    <dbReference type="NCBI Taxonomy" id="104178"/>
    <lineage>
        <taxon>Eukaryota</taxon>
        <taxon>Metazoa</taxon>
        <taxon>Cnidaria</taxon>
        <taxon>Anthozoa</taxon>
        <taxon>Hexacorallia</taxon>
        <taxon>Scleractinia</taxon>
        <taxon>Fungiina</taxon>
        <taxon>Poritidae</taxon>
        <taxon>Porites</taxon>
    </lineage>
</organism>
<dbReference type="CDD" id="cd22744">
    <property type="entry name" value="OTU"/>
    <property type="match status" value="1"/>
</dbReference>
<accession>A0ABN8SLY3</accession>
<sequence length="905" mass="103546">MGDEDFHLALKQAIQRLLQRHATYNNDPVEQRLTGPQNGFPEPHSYVLPNAILWEPHQQLPHFFQPEFVCPICNEDGKVISLKPIGWKDGRLRRQMPRQIYGMSGRVLLISRVYRCSAGHELSGHDPAILAMINSQGRIPFLLSHKTGVTRELLDMIVSMVRNGLSFSQINDILLERIHMRHLKLESKFLEDLKLYSASHPIIINSSFPEFNQQRECPSRNTISEIFLHYFDLNEDLFVRRMTSISADAEWLSCDHTFDITSSIGYERTEDRKWIRQYDSLFCVMNERGQIAVWQLTQTQGFEKVRGLLQQLFQRLSSKDKSIKEFYIDNCCHWRKKLQEVFGPDLAVKLDIFHAFQRISSKISKRHPFYSKCLQDLRLMFRDPSDVGKTRAKETPDPNTLLKNADMFLKKWENVESDKGKPVLSEEAVKKVRKIEEHMRKGCLSGIAPGRGTNRNEALHRWIGDLLSGSKVGVRLAYALLMIIFDRINNKGEKSTCELPEETCVRDERSKLTEYDQSETRLCETSKEVFGIGLVSSDADEVTETTELTAKTHDDDSHGKFSLNYSSAINILDRAQLSLASFQSLVNLSESGTEISHRHFPYLYTLFYNSHFSMNRDTDEHDKRIDNILKSWSMSREHIAKDGDCCFRAVARNVFKLTETEGLSSQAYEHLANLGLVNLDEKSLSDSLRVLTVSEWSGENRPHYENFLTTDNFDEEVKRFTHKGYFTGELGNLMVLAMANVLKMPIVIFSSLENYPTIPILPRGQLNDMPTLFVSFNAAGCGHYDYVHTETVPMVLEKQQEEQVNEKKRPQVSCSCGASRKGQEKVSNVCNNVIGSHSSRCKCLKARVSCDGNCKCKGCSNPFGQSQAGNAEGECAPRKRRKFDIQNSIKLKSKVYLNEKGEPLR</sequence>
<dbReference type="EMBL" id="CALNXI010003129">
    <property type="protein sequence ID" value="CAH3192270.1"/>
    <property type="molecule type" value="Genomic_DNA"/>
</dbReference>
<feature type="domain" description="OTU" evidence="1">
    <location>
        <begin position="634"/>
        <end position="790"/>
    </location>
</feature>
<dbReference type="InterPro" id="IPR038765">
    <property type="entry name" value="Papain-like_cys_pep_sf"/>
</dbReference>
<comment type="caution">
    <text evidence="2">The sequence shown here is derived from an EMBL/GenBank/DDBJ whole genome shotgun (WGS) entry which is preliminary data.</text>
</comment>
<evidence type="ECO:0000259" key="1">
    <source>
        <dbReference type="PROSITE" id="PS50802"/>
    </source>
</evidence>
<dbReference type="SUPFAM" id="SSF54001">
    <property type="entry name" value="Cysteine proteinases"/>
    <property type="match status" value="1"/>
</dbReference>
<reference evidence="2 3" key="1">
    <citation type="submission" date="2022-05" db="EMBL/GenBank/DDBJ databases">
        <authorList>
            <consortium name="Genoscope - CEA"/>
            <person name="William W."/>
        </authorList>
    </citation>
    <scope>NUCLEOTIDE SEQUENCE [LARGE SCALE GENOMIC DNA]</scope>
</reference>
<gene>
    <name evidence="2" type="ORF">PEVE_00023579</name>
</gene>
<dbReference type="PANTHER" id="PTHR12419">
    <property type="entry name" value="OTU DOMAIN CONTAINING PROTEIN"/>
    <property type="match status" value="1"/>
</dbReference>
<dbReference type="InterPro" id="IPR003323">
    <property type="entry name" value="OTU_dom"/>
</dbReference>